<evidence type="ECO:0000256" key="1">
    <source>
        <dbReference type="SAM" id="Phobius"/>
    </source>
</evidence>
<dbReference type="PANTHER" id="PTHR42923">
    <property type="entry name" value="PROTOPORPHYRINOGEN OXIDASE"/>
    <property type="match status" value="1"/>
</dbReference>
<dbReference type="Gene3D" id="3.50.50.60">
    <property type="entry name" value="FAD/NAD(P)-binding domain"/>
    <property type="match status" value="1"/>
</dbReference>
<accession>A0A9W7GIY9</accession>
<dbReference type="Proteomes" id="UP001165065">
    <property type="component" value="Unassembled WGS sequence"/>
</dbReference>
<evidence type="ECO:0000313" key="4">
    <source>
        <dbReference type="Proteomes" id="UP001165065"/>
    </source>
</evidence>
<dbReference type="OrthoDB" id="5977668at2759"/>
<feature type="domain" description="Amine oxidase" evidence="2">
    <location>
        <begin position="270"/>
        <end position="505"/>
    </location>
</feature>
<organism evidence="3 4">
    <name type="scientific">Triparma columacea</name>
    <dbReference type="NCBI Taxonomy" id="722753"/>
    <lineage>
        <taxon>Eukaryota</taxon>
        <taxon>Sar</taxon>
        <taxon>Stramenopiles</taxon>
        <taxon>Ochrophyta</taxon>
        <taxon>Bolidophyceae</taxon>
        <taxon>Parmales</taxon>
        <taxon>Triparmaceae</taxon>
        <taxon>Triparma</taxon>
    </lineage>
</organism>
<dbReference type="InterPro" id="IPR036188">
    <property type="entry name" value="FAD/NAD-bd_sf"/>
</dbReference>
<reference evidence="4" key="1">
    <citation type="journal article" date="2023" name="Commun. Biol.">
        <title>Genome analysis of Parmales, the sister group of diatoms, reveals the evolutionary specialization of diatoms from phago-mixotrophs to photoautotrophs.</title>
        <authorList>
            <person name="Ban H."/>
            <person name="Sato S."/>
            <person name="Yoshikawa S."/>
            <person name="Yamada K."/>
            <person name="Nakamura Y."/>
            <person name="Ichinomiya M."/>
            <person name="Sato N."/>
            <person name="Blanc-Mathieu R."/>
            <person name="Endo H."/>
            <person name="Kuwata A."/>
            <person name="Ogata H."/>
        </authorList>
    </citation>
    <scope>NUCLEOTIDE SEQUENCE [LARGE SCALE GENOMIC DNA]</scope>
</reference>
<gene>
    <name evidence="3" type="ORF">TrCOL_g6949</name>
</gene>
<feature type="transmembrane region" description="Helical" evidence="1">
    <location>
        <begin position="565"/>
        <end position="586"/>
    </location>
</feature>
<dbReference type="EMBL" id="BRYA01000307">
    <property type="protein sequence ID" value="GMI46604.1"/>
    <property type="molecule type" value="Genomic_DNA"/>
</dbReference>
<dbReference type="InterPro" id="IPR002937">
    <property type="entry name" value="Amino_oxidase"/>
</dbReference>
<comment type="caution">
    <text evidence="3">The sequence shown here is derived from an EMBL/GenBank/DDBJ whole genome shotgun (WGS) entry which is preliminary data.</text>
</comment>
<dbReference type="Pfam" id="PF01593">
    <property type="entry name" value="Amino_oxidase"/>
    <property type="match status" value="1"/>
</dbReference>
<dbReference type="SUPFAM" id="SSF51905">
    <property type="entry name" value="FAD/NAD(P)-binding domain"/>
    <property type="match status" value="1"/>
</dbReference>
<dbReference type="InterPro" id="IPR050464">
    <property type="entry name" value="Zeta_carotene_desat/Oxidored"/>
</dbReference>
<keyword evidence="4" id="KW-1185">Reference proteome</keyword>
<protein>
    <recommendedName>
        <fullName evidence="2">Amine oxidase domain-containing protein</fullName>
    </recommendedName>
</protein>
<dbReference type="Pfam" id="PF13450">
    <property type="entry name" value="NAD_binding_8"/>
    <property type="match status" value="1"/>
</dbReference>
<keyword evidence="1" id="KW-1133">Transmembrane helix</keyword>
<dbReference type="GO" id="GO:0016491">
    <property type="term" value="F:oxidoreductase activity"/>
    <property type="evidence" value="ECO:0007669"/>
    <property type="project" value="InterPro"/>
</dbReference>
<dbReference type="AlphaFoldDB" id="A0A9W7GIY9"/>
<evidence type="ECO:0000313" key="3">
    <source>
        <dbReference type="EMBL" id="GMI46604.1"/>
    </source>
</evidence>
<name>A0A9W7GIY9_9STRA</name>
<keyword evidence="1" id="KW-0472">Membrane</keyword>
<dbReference type="PANTHER" id="PTHR42923:SF17">
    <property type="entry name" value="AMINE OXIDASE DOMAIN-CONTAINING PROTEIN"/>
    <property type="match status" value="1"/>
</dbReference>
<evidence type="ECO:0000259" key="2">
    <source>
        <dbReference type="Pfam" id="PF01593"/>
    </source>
</evidence>
<sequence>MPIAGLSNEAGGKWQFCSAPPDTNRPPPIKLGAHRRIAVVGSGIAGLSSAWLLSRKHDVTIFEREKKLGMDAHAVVNPDGTHFDVPLRIFNPEYYPNLTKLYETVGVKFQPVDFAFSCTYLLPGAGTMETLEQDRTSTGLSFFRYSNMTSIIKFPYPSLSLDPMQKWIPGWLQAVRKYGKLCAELVYFFAIAPRHIGTERMNNKTLGEYLRGEGYSQDFIGELLYPMLTVVCTCSYEVLDLYPAEVIAAYHDSYGSWTWLPNPKRANRFSGGEHCRVTDGVCDVVAKLSKDCGKLHLNAKVSKVSPAGSGEGCTVSWMDGDTGEDKSETFDSIVVATQAHHARNLISAGGGSESAIEALGCWGKEASRVVVHTDERLMPARKSDWSNVNLILENQNAKCFEGGAGVKNAPFERDEGRAWPSSGTLSAQCPGKLAASMCSIWMHNVDRSLDPSLIQTWNPIIEPLPSKVLSNSWFERPTLNTDTCRGIDKLREAQGEGGIYYVGAYSLYSMPLLENGVRSSCKVARMLGVEPVWGDVCYQGDRDVEERRIRRLEGGGGEGGERRRFGWLSVAAVGVGVLGVGGIFLVRGKRR</sequence>
<proteinExistence type="predicted"/>
<keyword evidence="1" id="KW-0812">Transmembrane</keyword>